<dbReference type="AlphaFoldDB" id="A0A974XEC2"/>
<dbReference type="InterPro" id="IPR036812">
    <property type="entry name" value="NAD(P)_OxRdtase_dom_sf"/>
</dbReference>
<keyword evidence="3" id="KW-0411">Iron-sulfur</keyword>
<dbReference type="CDD" id="cd19096">
    <property type="entry name" value="AKR_Fe-S_oxidoreductase"/>
    <property type="match status" value="1"/>
</dbReference>
<dbReference type="RefSeq" id="WP_207299528.1">
    <property type="nucleotide sequence ID" value="NZ_CP071444.1"/>
</dbReference>
<dbReference type="PANTHER" id="PTHR43312">
    <property type="entry name" value="D-THREO-ALDOSE 1-DEHYDROGENASE"/>
    <property type="match status" value="1"/>
</dbReference>
<sequence length="377" mass="43076">MLYRNIGKDNLKISQLGFGCMRLPILDGDFSKIDTDYAAEMVQKAIDSGVNYLDTAWPYHDGNSELFVGDFLEKTGQRKDVFLATKLPLFGLDETTNFYDILDTQLKKLKTDYIDFYMLHGLDEWKWNTVQEMNVFDFIKNVKENGKVRNLGFSFHDNLETFKNICDSGVFDFCQIQLNYMDENFQAGLEGLEYANKLGIPVIVMEPIKGGKLAFDLKGELKNIWDKYGVELSPAQLALKYLWNRPEVGIILSGMSTMDQVVENLDSASRFDIGALTEEESALINEVRTYLIQKTEIDCTACKYCSDCPQNIKIWDVFTNYNNYKIYDDLQGSRMGYSRTPADRRADACIECGLCESVCPQNLTIIEYLKTCHEALA</sequence>
<dbReference type="InterPro" id="IPR053135">
    <property type="entry name" value="AKR2_Oxidoreductase"/>
</dbReference>
<dbReference type="InterPro" id="IPR017896">
    <property type="entry name" value="4Fe4S_Fe-S-bd"/>
</dbReference>
<dbReference type="PROSITE" id="PS51379">
    <property type="entry name" value="4FE4S_FER_2"/>
    <property type="match status" value="1"/>
</dbReference>
<evidence type="ECO:0000256" key="2">
    <source>
        <dbReference type="ARBA" id="ARBA00023004"/>
    </source>
</evidence>
<dbReference type="GO" id="GO:0051536">
    <property type="term" value="F:iron-sulfur cluster binding"/>
    <property type="evidence" value="ECO:0007669"/>
    <property type="project" value="UniProtKB-KW"/>
</dbReference>
<reference evidence="5" key="1">
    <citation type="submission" date="2021-03" db="EMBL/GenBank/DDBJ databases">
        <title>Alkalibacter marinus sp. nov., isolated from tidal flat sediment.</title>
        <authorList>
            <person name="Namirimu T."/>
            <person name="Yang J.-A."/>
            <person name="Yang S.-H."/>
            <person name="Kim Y.-J."/>
            <person name="Kwon K.K."/>
        </authorList>
    </citation>
    <scope>NUCLEOTIDE SEQUENCE</scope>
    <source>
        <strain evidence="5">ES005</strain>
    </source>
</reference>
<name>A0A974XEC2_9FIRM</name>
<dbReference type="SUPFAM" id="SSF51430">
    <property type="entry name" value="NAD(P)-linked oxidoreductase"/>
    <property type="match status" value="1"/>
</dbReference>
<dbReference type="EMBL" id="CP071444">
    <property type="protein sequence ID" value="QSX08186.1"/>
    <property type="molecule type" value="Genomic_DNA"/>
</dbReference>
<dbReference type="InterPro" id="IPR023210">
    <property type="entry name" value="NADP_OxRdtase_dom"/>
</dbReference>
<evidence type="ECO:0000256" key="3">
    <source>
        <dbReference type="ARBA" id="ARBA00023014"/>
    </source>
</evidence>
<keyword evidence="2" id="KW-0408">Iron</keyword>
<dbReference type="InterPro" id="IPR017900">
    <property type="entry name" value="4Fe4S_Fe_S_CS"/>
</dbReference>
<dbReference type="Pfam" id="PF00248">
    <property type="entry name" value="Aldo_ket_red"/>
    <property type="match status" value="1"/>
</dbReference>
<organism evidence="5 6">
    <name type="scientific">Alkalibacter rhizosphaerae</name>
    <dbReference type="NCBI Taxonomy" id="2815577"/>
    <lineage>
        <taxon>Bacteria</taxon>
        <taxon>Bacillati</taxon>
        <taxon>Bacillota</taxon>
        <taxon>Clostridia</taxon>
        <taxon>Eubacteriales</taxon>
        <taxon>Eubacteriaceae</taxon>
        <taxon>Alkalibacter</taxon>
    </lineage>
</organism>
<proteinExistence type="predicted"/>
<dbReference type="GO" id="GO:0046872">
    <property type="term" value="F:metal ion binding"/>
    <property type="evidence" value="ECO:0007669"/>
    <property type="project" value="UniProtKB-KW"/>
</dbReference>
<evidence type="ECO:0000313" key="5">
    <source>
        <dbReference type="EMBL" id="QSX08186.1"/>
    </source>
</evidence>
<evidence type="ECO:0000259" key="4">
    <source>
        <dbReference type="PROSITE" id="PS51379"/>
    </source>
</evidence>
<keyword evidence="1" id="KW-0479">Metal-binding</keyword>
<keyword evidence="6" id="KW-1185">Reference proteome</keyword>
<dbReference type="Pfam" id="PF13187">
    <property type="entry name" value="Fer4_9"/>
    <property type="match status" value="1"/>
</dbReference>
<evidence type="ECO:0000256" key="1">
    <source>
        <dbReference type="ARBA" id="ARBA00022723"/>
    </source>
</evidence>
<evidence type="ECO:0000313" key="6">
    <source>
        <dbReference type="Proteomes" id="UP000663499"/>
    </source>
</evidence>
<dbReference type="PROSITE" id="PS00198">
    <property type="entry name" value="4FE4S_FER_1"/>
    <property type="match status" value="1"/>
</dbReference>
<dbReference type="SUPFAM" id="SSF46548">
    <property type="entry name" value="alpha-helical ferredoxin"/>
    <property type="match status" value="1"/>
</dbReference>
<dbReference type="Gene3D" id="3.20.20.100">
    <property type="entry name" value="NADP-dependent oxidoreductase domain"/>
    <property type="match status" value="1"/>
</dbReference>
<protein>
    <submittedName>
        <fullName evidence="5">Aldo/keto reductase</fullName>
    </submittedName>
</protein>
<feature type="domain" description="4Fe-4S ferredoxin-type" evidence="4">
    <location>
        <begin position="340"/>
        <end position="369"/>
    </location>
</feature>
<dbReference type="Proteomes" id="UP000663499">
    <property type="component" value="Chromosome"/>
</dbReference>
<dbReference type="PANTHER" id="PTHR43312:SF2">
    <property type="entry name" value="OXIDOREDUCTASE"/>
    <property type="match status" value="1"/>
</dbReference>
<dbReference type="KEGG" id="alka:J0B03_10340"/>
<accession>A0A974XEC2</accession>
<gene>
    <name evidence="5" type="ORF">J0B03_10340</name>
</gene>